<dbReference type="InterPro" id="IPR027417">
    <property type="entry name" value="P-loop_NTPase"/>
</dbReference>
<dbReference type="CDD" id="cd00009">
    <property type="entry name" value="AAA"/>
    <property type="match status" value="1"/>
</dbReference>
<accession>K1JVW1</accession>
<dbReference type="InterPro" id="IPR002078">
    <property type="entry name" value="Sigma_54_int"/>
</dbReference>
<dbReference type="PATRIC" id="fig|742823.3.peg.715"/>
<dbReference type="Pfam" id="PF08448">
    <property type="entry name" value="PAS_4"/>
    <property type="match status" value="1"/>
</dbReference>
<keyword evidence="2" id="KW-0067">ATP-binding</keyword>
<reference evidence="4 5" key="1">
    <citation type="submission" date="2012-05" db="EMBL/GenBank/DDBJ databases">
        <title>The Genome Sequence of Sutterella wadsworthensis 2_1_59BFAA.</title>
        <authorList>
            <consortium name="The Broad Institute Genome Sequencing Platform"/>
            <person name="Earl A."/>
            <person name="Ward D."/>
            <person name="Feldgarden M."/>
            <person name="Gevers D."/>
            <person name="Daigneault M."/>
            <person name="Strauss J."/>
            <person name="Allen-Vercoe E."/>
            <person name="Walker B."/>
            <person name="Young S.K."/>
            <person name="Zeng Q."/>
            <person name="Gargeya S."/>
            <person name="Fitzgerald M."/>
            <person name="Haas B."/>
            <person name="Abouelleil A."/>
            <person name="Alvarado L."/>
            <person name="Arachchi H.M."/>
            <person name="Berlin A.M."/>
            <person name="Chapman S.B."/>
            <person name="Goldberg J."/>
            <person name="Griggs A."/>
            <person name="Gujja S."/>
            <person name="Hansen M."/>
            <person name="Howarth C."/>
            <person name="Imamovic A."/>
            <person name="Larimer J."/>
            <person name="McCowen C."/>
            <person name="Montmayeur A."/>
            <person name="Murphy C."/>
            <person name="Neiman D."/>
            <person name="Pearson M."/>
            <person name="Priest M."/>
            <person name="Roberts A."/>
            <person name="Saif S."/>
            <person name="Shea T."/>
            <person name="Sisk P."/>
            <person name="Sykes S."/>
            <person name="Wortman J."/>
            <person name="Nusbaum C."/>
            <person name="Birren B."/>
        </authorList>
    </citation>
    <scope>NUCLEOTIDE SEQUENCE [LARGE SCALE GENOMIC DNA]</scope>
    <source>
        <strain evidence="4 5">2_1_59BFAA</strain>
    </source>
</reference>
<dbReference type="Pfam" id="PF13384">
    <property type="entry name" value="HTH_23"/>
    <property type="match status" value="1"/>
</dbReference>
<evidence type="ECO:0000256" key="2">
    <source>
        <dbReference type="ARBA" id="ARBA00022840"/>
    </source>
</evidence>
<comment type="caution">
    <text evidence="4">The sequence shown here is derived from an EMBL/GenBank/DDBJ whole genome shotgun (WGS) entry which is preliminary data.</text>
</comment>
<dbReference type="PROSITE" id="PS50045">
    <property type="entry name" value="SIGMA54_INTERACT_4"/>
    <property type="match status" value="1"/>
</dbReference>
<keyword evidence="1" id="KW-0547">Nucleotide-binding</keyword>
<dbReference type="PANTHER" id="PTHR32071">
    <property type="entry name" value="TRANSCRIPTIONAL REGULATORY PROTEIN"/>
    <property type="match status" value="1"/>
</dbReference>
<keyword evidence="5" id="KW-1185">Reference proteome</keyword>
<dbReference type="STRING" id="742823.HMPREF9465_00710"/>
<dbReference type="Gene3D" id="1.10.8.60">
    <property type="match status" value="1"/>
</dbReference>
<dbReference type="EMBL" id="ADMG01000017">
    <property type="protein sequence ID" value="EKB31842.1"/>
    <property type="molecule type" value="Genomic_DNA"/>
</dbReference>
<dbReference type="SUPFAM" id="SSF52540">
    <property type="entry name" value="P-loop containing nucleoside triphosphate hydrolases"/>
    <property type="match status" value="1"/>
</dbReference>
<dbReference type="Pfam" id="PF25601">
    <property type="entry name" value="AAA_lid_14"/>
    <property type="match status" value="1"/>
</dbReference>
<dbReference type="GO" id="GO:0005524">
    <property type="term" value="F:ATP binding"/>
    <property type="evidence" value="ECO:0007669"/>
    <property type="project" value="UniProtKB-KW"/>
</dbReference>
<gene>
    <name evidence="4" type="ORF">HMPREF9465_00710</name>
</gene>
<evidence type="ECO:0000313" key="4">
    <source>
        <dbReference type="EMBL" id="EKB31842.1"/>
    </source>
</evidence>
<dbReference type="eggNOG" id="COG3829">
    <property type="taxonomic scope" value="Bacteria"/>
</dbReference>
<evidence type="ECO:0000313" key="5">
    <source>
        <dbReference type="Proteomes" id="UP000005835"/>
    </source>
</evidence>
<evidence type="ECO:0000259" key="3">
    <source>
        <dbReference type="PROSITE" id="PS50045"/>
    </source>
</evidence>
<dbReference type="InterPro" id="IPR035965">
    <property type="entry name" value="PAS-like_dom_sf"/>
</dbReference>
<evidence type="ECO:0000256" key="1">
    <source>
        <dbReference type="ARBA" id="ARBA00022741"/>
    </source>
</evidence>
<organism evidence="4 5">
    <name type="scientific">Sutterella wadsworthensis 2_1_59BFAA</name>
    <dbReference type="NCBI Taxonomy" id="742823"/>
    <lineage>
        <taxon>Bacteria</taxon>
        <taxon>Pseudomonadati</taxon>
        <taxon>Pseudomonadota</taxon>
        <taxon>Betaproteobacteria</taxon>
        <taxon>Burkholderiales</taxon>
        <taxon>Sutterellaceae</taxon>
        <taxon>Sutterella</taxon>
    </lineage>
</organism>
<name>K1JVW1_9BURK</name>
<protein>
    <recommendedName>
        <fullName evidence="3">Sigma-54 factor interaction domain-containing protein</fullName>
    </recommendedName>
</protein>
<dbReference type="HOGENOM" id="CLU_000445_8_10_4"/>
<dbReference type="PANTHER" id="PTHR32071:SF122">
    <property type="entry name" value="SIGMA FACTOR"/>
    <property type="match status" value="1"/>
</dbReference>
<proteinExistence type="predicted"/>
<dbReference type="AlphaFoldDB" id="K1JVW1"/>
<dbReference type="InterPro" id="IPR058031">
    <property type="entry name" value="AAA_lid_NorR"/>
</dbReference>
<dbReference type="Gene3D" id="3.30.450.20">
    <property type="entry name" value="PAS domain"/>
    <property type="match status" value="1"/>
</dbReference>
<dbReference type="GO" id="GO:0006355">
    <property type="term" value="P:regulation of DNA-templated transcription"/>
    <property type="evidence" value="ECO:0007669"/>
    <property type="project" value="InterPro"/>
</dbReference>
<dbReference type="Gene3D" id="3.40.50.300">
    <property type="entry name" value="P-loop containing nucleotide triphosphate hydrolases"/>
    <property type="match status" value="1"/>
</dbReference>
<dbReference type="Pfam" id="PF00158">
    <property type="entry name" value="Sigma54_activat"/>
    <property type="match status" value="1"/>
</dbReference>
<dbReference type="RefSeq" id="WP_005434201.1">
    <property type="nucleotide sequence ID" value="NZ_JH815514.1"/>
</dbReference>
<dbReference type="SUPFAM" id="SSF55785">
    <property type="entry name" value="PYP-like sensor domain (PAS domain)"/>
    <property type="match status" value="1"/>
</dbReference>
<sequence>MSVSSELKTVLDAFDDPRLLVRADHTVAYANRAFVRRYGRQDFAGRSCYELLFHKSSCCAECGERCPLESAAVTGASETVLRRELGPTGVRYLELCSTPLKGADGRAVLFMESIADRNGTQEPLNLRGVVAESPATKAVLEKISLVTALDVPVLFIGPSGSGKREFARLLHENSRRAAHSFLCVDCRGLTPAKLSRELQLTAPFGLSGGTLYLKGIEELSADMQGAVLRMLETGSWVDTEGASCERADIRLVCGTRKSLAELLEADVLREELYYRLCVCPIRVPGLEERAEDLPEIVRLTLQSLKAKGLELRLAPGVCEALSRRTWRGHVRELQAVLERAAIFSRGEIVGVETLFDDEPVPAEGRDASEEARLRALIRGWKGSRADLAAHLGVSERTVYRWIERSRQEK</sequence>
<dbReference type="Proteomes" id="UP000005835">
    <property type="component" value="Unassembled WGS sequence"/>
</dbReference>
<dbReference type="InterPro" id="IPR013656">
    <property type="entry name" value="PAS_4"/>
</dbReference>
<feature type="domain" description="Sigma-54 factor interaction" evidence="3">
    <location>
        <begin position="129"/>
        <end position="342"/>
    </location>
</feature>